<dbReference type="InterPro" id="IPR051033">
    <property type="entry name" value="SH3BGR"/>
</dbReference>
<dbReference type="Proteomes" id="UP001186944">
    <property type="component" value="Unassembled WGS sequence"/>
</dbReference>
<feature type="region of interest" description="Disordered" evidence="2">
    <location>
        <begin position="301"/>
        <end position="323"/>
    </location>
</feature>
<sequence length="323" mass="37944">IRKEQQNVIDFLEAKKIQYELIDISSPDNEEEKKFMRANGKAKEGKTVPLPPQVFNDEEYCGDFDSFYEAREANETDVFFKFATANEVSQASMESQLIEDAAKEELEKGQKEERDNEKGDITLERVDAEKDEVDAKVSDEIDVKEKKEEEKAKEDEEDPMVARLRKARLEKASDEGDGFDFSSFETKEEEETPKKEETVVEKKEEEEEDPMVARLRKAREEKEALEAEEGGFDFSSFEAKEEEPAKEEKTEEKTEEEPKKEEEEDPMVARLRKARQEKEALEEEEGGLTFQTLKLKKRKLRMKRNRKKMMRKRKKKRTPWLQN</sequence>
<dbReference type="InterPro" id="IPR036249">
    <property type="entry name" value="Thioredoxin-like_sf"/>
</dbReference>
<evidence type="ECO:0008006" key="5">
    <source>
        <dbReference type="Google" id="ProtNLM"/>
    </source>
</evidence>
<dbReference type="AlphaFoldDB" id="A0AA88XWF7"/>
<evidence type="ECO:0000256" key="1">
    <source>
        <dbReference type="ARBA" id="ARBA00007764"/>
    </source>
</evidence>
<feature type="region of interest" description="Disordered" evidence="2">
    <location>
        <begin position="30"/>
        <end position="54"/>
    </location>
</feature>
<comment type="caution">
    <text evidence="3">The sequence shown here is derived from an EMBL/GenBank/DDBJ whole genome shotgun (WGS) entry which is preliminary data.</text>
</comment>
<dbReference type="InterPro" id="IPR006993">
    <property type="entry name" value="Glut_rich_SH3-bd"/>
</dbReference>
<protein>
    <recommendedName>
        <fullName evidence="5">SH3 domain-binding glutamic acid-rich protein</fullName>
    </recommendedName>
</protein>
<dbReference type="GO" id="GO:0005737">
    <property type="term" value="C:cytoplasm"/>
    <property type="evidence" value="ECO:0007669"/>
    <property type="project" value="TreeGrafter"/>
</dbReference>
<dbReference type="PANTHER" id="PTHR12232:SF0">
    <property type="entry name" value="THIOREDOXIN DOMAIN-CONTAINING PROTEIN"/>
    <property type="match status" value="1"/>
</dbReference>
<dbReference type="Gene3D" id="3.40.30.10">
    <property type="entry name" value="Glutaredoxin"/>
    <property type="match status" value="1"/>
</dbReference>
<dbReference type="Pfam" id="PF04908">
    <property type="entry name" value="SH3BGR"/>
    <property type="match status" value="1"/>
</dbReference>
<accession>A0AA88XWF7</accession>
<evidence type="ECO:0000313" key="3">
    <source>
        <dbReference type="EMBL" id="KAK3089655.1"/>
    </source>
</evidence>
<feature type="compositionally biased region" description="Basic and acidic residues" evidence="2">
    <location>
        <begin position="100"/>
        <end position="154"/>
    </location>
</feature>
<feature type="region of interest" description="Disordered" evidence="2">
    <location>
        <begin position="97"/>
        <end position="286"/>
    </location>
</feature>
<comment type="similarity">
    <text evidence="1">Belongs to the SH3BGR family.</text>
</comment>
<feature type="non-terminal residue" evidence="3">
    <location>
        <position position="1"/>
    </location>
</feature>
<dbReference type="EMBL" id="VSWD01000010">
    <property type="protein sequence ID" value="KAK3089655.1"/>
    <property type="molecule type" value="Genomic_DNA"/>
</dbReference>
<dbReference type="PANTHER" id="PTHR12232">
    <property type="entry name" value="SH3 DOMAIN-BINDING GLUTAMIC ACID-RICH-LIKE PROTEIN"/>
    <property type="match status" value="1"/>
</dbReference>
<feature type="compositionally biased region" description="Basic and acidic residues" evidence="2">
    <location>
        <begin position="238"/>
        <end position="261"/>
    </location>
</feature>
<evidence type="ECO:0000256" key="2">
    <source>
        <dbReference type="SAM" id="MobiDB-lite"/>
    </source>
</evidence>
<feature type="compositionally biased region" description="Basic and acidic residues" evidence="2">
    <location>
        <begin position="192"/>
        <end position="203"/>
    </location>
</feature>
<dbReference type="SUPFAM" id="SSF52833">
    <property type="entry name" value="Thioredoxin-like"/>
    <property type="match status" value="1"/>
</dbReference>
<keyword evidence="4" id="KW-1185">Reference proteome</keyword>
<evidence type="ECO:0000313" key="4">
    <source>
        <dbReference type="Proteomes" id="UP001186944"/>
    </source>
</evidence>
<reference evidence="3" key="1">
    <citation type="submission" date="2019-08" db="EMBL/GenBank/DDBJ databases">
        <title>The improved chromosome-level genome for the pearl oyster Pinctada fucata martensii using PacBio sequencing and Hi-C.</title>
        <authorList>
            <person name="Zheng Z."/>
        </authorList>
    </citation>
    <scope>NUCLEOTIDE SEQUENCE</scope>
    <source>
        <strain evidence="3">ZZ-2019</strain>
        <tissue evidence="3">Adductor muscle</tissue>
    </source>
</reference>
<feature type="compositionally biased region" description="Basic and acidic residues" evidence="2">
    <location>
        <begin position="31"/>
        <end position="46"/>
    </location>
</feature>
<proteinExistence type="inferred from homology"/>
<organism evidence="3 4">
    <name type="scientific">Pinctada imbricata</name>
    <name type="common">Atlantic pearl-oyster</name>
    <name type="synonym">Pinctada martensii</name>
    <dbReference type="NCBI Taxonomy" id="66713"/>
    <lineage>
        <taxon>Eukaryota</taxon>
        <taxon>Metazoa</taxon>
        <taxon>Spiralia</taxon>
        <taxon>Lophotrochozoa</taxon>
        <taxon>Mollusca</taxon>
        <taxon>Bivalvia</taxon>
        <taxon>Autobranchia</taxon>
        <taxon>Pteriomorphia</taxon>
        <taxon>Pterioida</taxon>
        <taxon>Pterioidea</taxon>
        <taxon>Pteriidae</taxon>
        <taxon>Pinctada</taxon>
    </lineage>
</organism>
<name>A0AA88XWF7_PINIB</name>
<gene>
    <name evidence="3" type="ORF">FSP39_005389</name>
</gene>